<dbReference type="AlphaFoldDB" id="A0A2V3WF32"/>
<evidence type="ECO:0000256" key="1">
    <source>
        <dbReference type="ARBA" id="ARBA00022801"/>
    </source>
</evidence>
<dbReference type="PANTHER" id="PTHR10357:SF210">
    <property type="entry name" value="MALTODEXTRIN GLUCOSIDASE"/>
    <property type="match status" value="1"/>
</dbReference>
<dbReference type="Gene3D" id="3.90.400.10">
    <property type="entry name" value="Oligo-1,6-glucosidase, Domain 2"/>
    <property type="match status" value="1"/>
</dbReference>
<proteinExistence type="predicted"/>
<dbReference type="CDD" id="cd02857">
    <property type="entry name" value="E_set_CDase_PDE_N"/>
    <property type="match status" value="1"/>
</dbReference>
<dbReference type="SUPFAM" id="SSF81296">
    <property type="entry name" value="E set domains"/>
    <property type="match status" value="1"/>
</dbReference>
<evidence type="ECO:0000313" key="4">
    <source>
        <dbReference type="EMBL" id="PXW92198.1"/>
    </source>
</evidence>
<dbReference type="RefSeq" id="WP_245881955.1">
    <property type="nucleotide sequence ID" value="NZ_QJJR01000003.1"/>
</dbReference>
<dbReference type="PANTHER" id="PTHR10357">
    <property type="entry name" value="ALPHA-AMYLASE FAMILY MEMBER"/>
    <property type="match status" value="1"/>
</dbReference>
<dbReference type="Pfam" id="PF02903">
    <property type="entry name" value="Alpha-amylase_N"/>
    <property type="match status" value="1"/>
</dbReference>
<dbReference type="InterPro" id="IPR017853">
    <property type="entry name" value="GH"/>
</dbReference>
<dbReference type="GO" id="GO:0005975">
    <property type="term" value="P:carbohydrate metabolic process"/>
    <property type="evidence" value="ECO:0007669"/>
    <property type="project" value="InterPro"/>
</dbReference>
<dbReference type="EMBL" id="QJJR01000003">
    <property type="protein sequence ID" value="PXW92198.1"/>
    <property type="molecule type" value="Genomic_DNA"/>
</dbReference>
<gene>
    <name evidence="4" type="ORF">DES38_103217</name>
</gene>
<dbReference type="Proteomes" id="UP000247922">
    <property type="component" value="Unassembled WGS sequence"/>
</dbReference>
<sequence>MMQKEMIFHRPINEYAYGYDRDTLHIMLQVKHDDVEAVELIFGDPYNFTEKTWNYEVKPMMKTGETTTVDYFKVAVEPPNHRMRYGFRVTGVNGEVIFYLERGIFTEPSTEIGDYFCVPYLHAVDNFNAPDWVKDTVWYQIFPERFRNGDDTITPAQAKDWGEGVITPRSFYGGDLQGVLDGLDYLVDLGITGLYFTPIFKAKSNHKYDTTDYFEIDPHFGDKETFKKLVDTCHARGIRVMLDAVFNHSGYEFAPFQDVLTHQQDSKYKDWFHIHAFPIVETPRPNYETFGFVSRMPKLNTTNKEVEDYLLRVSRYWIEAFDIDGWRLDVANEVDHRFWRRFREEVKAVKPDVYILGEIWHDSMKWLQGDQFDAVMNYPLVDSLLDFLVTQEIDKRGFIDRLTQLLHMYPQNVTEHLFNMLASHDTARLITQAGDNRAIAKLMYLFQFSYPGSPCIYYGDEIGMVGGEEPASRACMVWEEEEQDTALRNYLKTLIQLRKTEAGFSSQSNFSFVENDSALLIYQKDASHAIYTFMINPTAQSLPLEDTPAGETLLSTASGDALAGFGYHVVKTTK</sequence>
<keyword evidence="2 4" id="KW-0326">Glycosidase</keyword>
<dbReference type="InterPro" id="IPR045857">
    <property type="entry name" value="O16G_dom_2"/>
</dbReference>
<name>A0A2V3WF32_9BACI</name>
<evidence type="ECO:0000313" key="5">
    <source>
        <dbReference type="Proteomes" id="UP000247922"/>
    </source>
</evidence>
<feature type="domain" description="Glycosyl hydrolase family 13 catalytic" evidence="3">
    <location>
        <begin position="140"/>
        <end position="498"/>
    </location>
</feature>
<keyword evidence="1" id="KW-0378">Hydrolase</keyword>
<dbReference type="CDD" id="cd11338">
    <property type="entry name" value="AmyAc_CMD"/>
    <property type="match status" value="1"/>
</dbReference>
<protein>
    <submittedName>
        <fullName evidence="4">Glycosidase</fullName>
    </submittedName>
</protein>
<keyword evidence="5" id="KW-1185">Reference proteome</keyword>
<accession>A0A2V3WF32</accession>
<dbReference type="InterPro" id="IPR013783">
    <property type="entry name" value="Ig-like_fold"/>
</dbReference>
<organism evidence="4 5">
    <name type="scientific">Streptohalobacillus salinus</name>
    <dbReference type="NCBI Taxonomy" id="621096"/>
    <lineage>
        <taxon>Bacteria</taxon>
        <taxon>Bacillati</taxon>
        <taxon>Bacillota</taxon>
        <taxon>Bacilli</taxon>
        <taxon>Bacillales</taxon>
        <taxon>Bacillaceae</taxon>
        <taxon>Streptohalobacillus</taxon>
    </lineage>
</organism>
<dbReference type="SMART" id="SM00642">
    <property type="entry name" value="Aamy"/>
    <property type="match status" value="1"/>
</dbReference>
<dbReference type="InterPro" id="IPR006047">
    <property type="entry name" value="GH13_cat_dom"/>
</dbReference>
<dbReference type="GO" id="GO:0004553">
    <property type="term" value="F:hydrolase activity, hydrolyzing O-glycosyl compounds"/>
    <property type="evidence" value="ECO:0007669"/>
    <property type="project" value="InterPro"/>
</dbReference>
<dbReference type="Pfam" id="PF00128">
    <property type="entry name" value="Alpha-amylase"/>
    <property type="match status" value="1"/>
</dbReference>
<comment type="caution">
    <text evidence="4">The sequence shown here is derived from an EMBL/GenBank/DDBJ whole genome shotgun (WGS) entry which is preliminary data.</text>
</comment>
<dbReference type="Gene3D" id="2.60.40.10">
    <property type="entry name" value="Immunoglobulins"/>
    <property type="match status" value="1"/>
</dbReference>
<evidence type="ECO:0000256" key="2">
    <source>
        <dbReference type="ARBA" id="ARBA00023295"/>
    </source>
</evidence>
<dbReference type="SUPFAM" id="SSF51445">
    <property type="entry name" value="(Trans)glycosidases"/>
    <property type="match status" value="1"/>
</dbReference>
<dbReference type="Gene3D" id="3.20.20.80">
    <property type="entry name" value="Glycosidases"/>
    <property type="match status" value="1"/>
</dbReference>
<dbReference type="InterPro" id="IPR004185">
    <property type="entry name" value="Glyco_hydro_13_lg-like_dom"/>
</dbReference>
<evidence type="ECO:0000259" key="3">
    <source>
        <dbReference type="SMART" id="SM00642"/>
    </source>
</evidence>
<dbReference type="InterPro" id="IPR014756">
    <property type="entry name" value="Ig_E-set"/>
</dbReference>
<reference evidence="4 5" key="1">
    <citation type="submission" date="2018-05" db="EMBL/GenBank/DDBJ databases">
        <title>Genomic Encyclopedia of Type Strains, Phase IV (KMG-IV): sequencing the most valuable type-strain genomes for metagenomic binning, comparative biology and taxonomic classification.</title>
        <authorList>
            <person name="Goeker M."/>
        </authorList>
    </citation>
    <scope>NUCLEOTIDE SEQUENCE [LARGE SCALE GENOMIC DNA]</scope>
    <source>
        <strain evidence="4 5">DSM 22440</strain>
    </source>
</reference>